<protein>
    <recommendedName>
        <fullName evidence="4">Odorant receptor</fullName>
    </recommendedName>
</protein>
<reference evidence="2 3" key="1">
    <citation type="submission" date="2024-08" db="EMBL/GenBank/DDBJ databases">
        <authorList>
            <person name="Cucini C."/>
            <person name="Frati F."/>
        </authorList>
    </citation>
    <scope>NUCLEOTIDE SEQUENCE [LARGE SCALE GENOMIC DNA]</scope>
</reference>
<keyword evidence="1" id="KW-0812">Transmembrane</keyword>
<feature type="transmembrane region" description="Helical" evidence="1">
    <location>
        <begin position="292"/>
        <end position="314"/>
    </location>
</feature>
<dbReference type="Proteomes" id="UP001642540">
    <property type="component" value="Unassembled WGS sequence"/>
</dbReference>
<evidence type="ECO:0000313" key="2">
    <source>
        <dbReference type="EMBL" id="CAL8145177.1"/>
    </source>
</evidence>
<dbReference type="EMBL" id="CAXLJM020000164">
    <property type="protein sequence ID" value="CAL8145177.1"/>
    <property type="molecule type" value="Genomic_DNA"/>
</dbReference>
<keyword evidence="1" id="KW-1133">Transmembrane helix</keyword>
<name>A0ABP1S6Q8_9HEXA</name>
<evidence type="ECO:0000313" key="3">
    <source>
        <dbReference type="Proteomes" id="UP001642540"/>
    </source>
</evidence>
<feature type="transmembrane region" description="Helical" evidence="1">
    <location>
        <begin position="46"/>
        <end position="66"/>
    </location>
</feature>
<sequence>MFSDKFYKIFHIWTNYVACPIGAVPFKFDKEKRLLYTNSSTQRKPLRIWGILATNNILLMGSLLYYKHRDLTYFNQLYTGWVINSICVIFMGSVALQAKFVCYSYNSMVIFLNRYKESFMPDYNSNECRLNCAIDFHCSLIRWGSIVMALMETVYYAMFARTTPFYLNYYIPEEYYIAPIVIWTVVFHGSIFFTTAINLGSAAVFSVSVSLHLSHIISKDIHCVLRNHTYRTADSLRTGTNMRITYRSLQLLLINFLETAGRTLYPLNWLMLKMVTFLGGILIKHGHKMEPLVFYIMSGWVLFGLVMWGGCLEMNGRQFLYSKRAIDSWKYHEWGKDRKVMSKFRKSCKPLKMAYHNFFSIKRLSVLKFFKSVAKNMFKAIVAL</sequence>
<accession>A0ABP1S6Q8</accession>
<comment type="caution">
    <text evidence="2">The sequence shown here is derived from an EMBL/GenBank/DDBJ whole genome shotgun (WGS) entry which is preliminary data.</text>
</comment>
<keyword evidence="3" id="KW-1185">Reference proteome</keyword>
<feature type="transmembrane region" description="Helical" evidence="1">
    <location>
        <begin position="140"/>
        <end position="160"/>
    </location>
</feature>
<gene>
    <name evidence="2" type="ORF">ODALV1_LOCUS30406</name>
</gene>
<feature type="transmembrane region" description="Helical" evidence="1">
    <location>
        <begin position="180"/>
        <end position="209"/>
    </location>
</feature>
<keyword evidence="1" id="KW-0472">Membrane</keyword>
<feature type="transmembrane region" description="Helical" evidence="1">
    <location>
        <begin position="6"/>
        <end position="26"/>
    </location>
</feature>
<organism evidence="2 3">
    <name type="scientific">Orchesella dallaii</name>
    <dbReference type="NCBI Taxonomy" id="48710"/>
    <lineage>
        <taxon>Eukaryota</taxon>
        <taxon>Metazoa</taxon>
        <taxon>Ecdysozoa</taxon>
        <taxon>Arthropoda</taxon>
        <taxon>Hexapoda</taxon>
        <taxon>Collembola</taxon>
        <taxon>Entomobryomorpha</taxon>
        <taxon>Entomobryoidea</taxon>
        <taxon>Orchesellidae</taxon>
        <taxon>Orchesellinae</taxon>
        <taxon>Orchesella</taxon>
    </lineage>
</organism>
<proteinExistence type="predicted"/>
<feature type="transmembrane region" description="Helical" evidence="1">
    <location>
        <begin position="78"/>
        <end position="98"/>
    </location>
</feature>
<evidence type="ECO:0000256" key="1">
    <source>
        <dbReference type="SAM" id="Phobius"/>
    </source>
</evidence>
<evidence type="ECO:0008006" key="4">
    <source>
        <dbReference type="Google" id="ProtNLM"/>
    </source>
</evidence>